<dbReference type="InterPro" id="IPR001128">
    <property type="entry name" value="Cyt_P450"/>
</dbReference>
<dbReference type="RefSeq" id="WP_252804496.1">
    <property type="nucleotide sequence ID" value="NZ_BAAABM010000007.1"/>
</dbReference>
<evidence type="ECO:0000313" key="3">
    <source>
        <dbReference type="Proteomes" id="UP001501822"/>
    </source>
</evidence>
<reference evidence="3" key="1">
    <citation type="journal article" date="2019" name="Int. J. Syst. Evol. Microbiol.">
        <title>The Global Catalogue of Microorganisms (GCM) 10K type strain sequencing project: providing services to taxonomists for standard genome sequencing and annotation.</title>
        <authorList>
            <consortium name="The Broad Institute Genomics Platform"/>
            <consortium name="The Broad Institute Genome Sequencing Center for Infectious Disease"/>
            <person name="Wu L."/>
            <person name="Ma J."/>
        </authorList>
    </citation>
    <scope>NUCLEOTIDE SEQUENCE [LARGE SCALE GENOMIC DNA]</scope>
    <source>
        <strain evidence="3">JCM 3146</strain>
    </source>
</reference>
<dbReference type="InterPro" id="IPR036396">
    <property type="entry name" value="Cyt_P450_sf"/>
</dbReference>
<dbReference type="PANTHER" id="PTHR46696:SF4">
    <property type="entry name" value="BIOTIN BIOSYNTHESIS CYTOCHROME P450"/>
    <property type="match status" value="1"/>
</dbReference>
<name>A0ABP3FN96_9ACTN</name>
<dbReference type="Gene3D" id="1.10.630.10">
    <property type="entry name" value="Cytochrome P450"/>
    <property type="match status" value="1"/>
</dbReference>
<organism evidence="2 3">
    <name type="scientific">Actinoallomurus spadix</name>
    <dbReference type="NCBI Taxonomy" id="79912"/>
    <lineage>
        <taxon>Bacteria</taxon>
        <taxon>Bacillati</taxon>
        <taxon>Actinomycetota</taxon>
        <taxon>Actinomycetes</taxon>
        <taxon>Streptosporangiales</taxon>
        <taxon>Thermomonosporaceae</taxon>
        <taxon>Actinoallomurus</taxon>
    </lineage>
</organism>
<dbReference type="SUPFAM" id="SSF48264">
    <property type="entry name" value="Cytochrome P450"/>
    <property type="match status" value="1"/>
</dbReference>
<keyword evidence="3" id="KW-1185">Reference proteome</keyword>
<comment type="similarity">
    <text evidence="1">Belongs to the cytochrome P450 family.</text>
</comment>
<evidence type="ECO:0000256" key="1">
    <source>
        <dbReference type="ARBA" id="ARBA00010617"/>
    </source>
</evidence>
<dbReference type="Proteomes" id="UP001501822">
    <property type="component" value="Unassembled WGS sequence"/>
</dbReference>
<comment type="caution">
    <text evidence="2">The sequence shown here is derived from an EMBL/GenBank/DDBJ whole genome shotgun (WGS) entry which is preliminary data.</text>
</comment>
<dbReference type="EMBL" id="BAAABM010000007">
    <property type="protein sequence ID" value="GAA0320865.1"/>
    <property type="molecule type" value="Genomic_DNA"/>
</dbReference>
<dbReference type="Pfam" id="PF00067">
    <property type="entry name" value="p450"/>
    <property type="match status" value="1"/>
</dbReference>
<dbReference type="PRINTS" id="PR00359">
    <property type="entry name" value="BP450"/>
</dbReference>
<dbReference type="InterPro" id="IPR002397">
    <property type="entry name" value="Cyt_P450_B"/>
</dbReference>
<gene>
    <name evidence="2" type="ORF">GCM10010151_08220</name>
</gene>
<evidence type="ECO:0000313" key="2">
    <source>
        <dbReference type="EMBL" id="GAA0320865.1"/>
    </source>
</evidence>
<protein>
    <submittedName>
        <fullName evidence="2">Cytochrome P450</fullName>
    </submittedName>
</protein>
<sequence length="410" mass="45387">MAYDADLARLDFWGRPPAERAQVFAALRAAGRPVFVDYAPDAAQTVKGFFALTRHAEIVEVSRHPEIFSSEPTATSLDDPPPELSEFRGSMISMDDPRHARLRRIVSRAFTPRMIKKFEDDVTLVARDLVDRLAERGPCDFVTEVATPLPLTIICAMMGIPKAAYDDVIDATNLIIGVGDPDYVAPGGQDRTSMVAERFAYLHRLMGELAAERRARPSDDLVTALVTANVDGESLTERELGKFFGLLVIAGNETTRTALSHALTLFTDHPDQRALLRDDLGARLPGAVEEVVRHATPVTWMRRTVTRDTDLFGHTYQAGDRVVLYYNSANRDEAVFDRPDAFDITRSPNPHVGFGGPGPHFCLGAHLARREMTVLLRELFTRLPAVHATAPPVRQRSSFINGISRLPCAF</sequence>
<dbReference type="PANTHER" id="PTHR46696">
    <property type="entry name" value="P450, PUTATIVE (EUROFUNG)-RELATED"/>
    <property type="match status" value="1"/>
</dbReference>
<dbReference type="CDD" id="cd11033">
    <property type="entry name" value="CYP142-like"/>
    <property type="match status" value="1"/>
</dbReference>
<proteinExistence type="inferred from homology"/>
<accession>A0ABP3FN96</accession>